<accession>A0A9P2A3A4</accession>
<protein>
    <submittedName>
        <fullName evidence="1">Uncharacterized protein</fullName>
    </submittedName>
</protein>
<proteinExistence type="predicted"/>
<comment type="caution">
    <text evidence="1">The sequence shown here is derived from an EMBL/GenBank/DDBJ whole genome shotgun (WGS) entry which is preliminary data.</text>
</comment>
<name>A0A9P2A3A4_LISMN</name>
<dbReference type="Proteomes" id="UP000546397">
    <property type="component" value="Unassembled WGS sequence"/>
</dbReference>
<feature type="non-terminal residue" evidence="1">
    <location>
        <position position="1"/>
    </location>
</feature>
<evidence type="ECO:0000313" key="1">
    <source>
        <dbReference type="EMBL" id="EAG9521205.1"/>
    </source>
</evidence>
<organism evidence="1 2">
    <name type="scientific">Listeria monocytogenes</name>
    <dbReference type="NCBI Taxonomy" id="1639"/>
    <lineage>
        <taxon>Bacteria</taxon>
        <taxon>Bacillati</taxon>
        <taxon>Bacillota</taxon>
        <taxon>Bacilli</taxon>
        <taxon>Bacillales</taxon>
        <taxon>Listeriaceae</taxon>
        <taxon>Listeria</taxon>
    </lineage>
</organism>
<dbReference type="EMBL" id="AABEMN010000038">
    <property type="protein sequence ID" value="EAG9521205.1"/>
    <property type="molecule type" value="Genomic_DNA"/>
</dbReference>
<evidence type="ECO:0000313" key="2">
    <source>
        <dbReference type="Proteomes" id="UP000546397"/>
    </source>
</evidence>
<gene>
    <name evidence="1" type="ORF">D4B11_15655</name>
</gene>
<dbReference type="AlphaFoldDB" id="A0A9P2A3A4"/>
<sequence>EQKVYYIIYLKRFLSNKNLKECLELFEDVLLNYETKQEVSPSRKLLQSKFKEEINRIIKLDIGDIKGLINL</sequence>
<reference evidence="1 2" key="1">
    <citation type="submission" date="2019-04" db="EMBL/GenBank/DDBJ databases">
        <authorList>
            <person name="Ashton P.M."/>
            <person name="Dallman T."/>
            <person name="Nair S."/>
            <person name="De Pinna E."/>
            <person name="Peters T."/>
            <person name="Grant K."/>
        </authorList>
    </citation>
    <scope>NUCLEOTIDE SEQUENCE [LARGE SCALE GENOMIC DNA]</scope>
    <source>
        <strain evidence="1 2">289003</strain>
    </source>
</reference>